<evidence type="ECO:0000259" key="2">
    <source>
        <dbReference type="Pfam" id="PF00905"/>
    </source>
</evidence>
<dbReference type="GO" id="GO:0008658">
    <property type="term" value="F:penicillin binding"/>
    <property type="evidence" value="ECO:0007669"/>
    <property type="project" value="InterPro"/>
</dbReference>
<evidence type="ECO:0000313" key="5">
    <source>
        <dbReference type="Proteomes" id="UP000824101"/>
    </source>
</evidence>
<evidence type="ECO:0000259" key="3">
    <source>
        <dbReference type="Pfam" id="PF21922"/>
    </source>
</evidence>
<feature type="transmembrane region" description="Helical" evidence="1">
    <location>
        <begin position="21"/>
        <end position="41"/>
    </location>
</feature>
<dbReference type="Pfam" id="PF21922">
    <property type="entry name" value="PBP_dimer_2"/>
    <property type="match status" value="1"/>
</dbReference>
<dbReference type="SUPFAM" id="SSF56601">
    <property type="entry name" value="beta-lactamase/transpeptidase-like"/>
    <property type="match status" value="1"/>
</dbReference>
<reference evidence="4" key="2">
    <citation type="submission" date="2021-04" db="EMBL/GenBank/DDBJ databases">
        <authorList>
            <person name="Gilroy R."/>
        </authorList>
    </citation>
    <scope>NUCLEOTIDE SEQUENCE</scope>
    <source>
        <strain evidence="4">ChiBcec1-1093</strain>
    </source>
</reference>
<dbReference type="Proteomes" id="UP000824101">
    <property type="component" value="Unassembled WGS sequence"/>
</dbReference>
<gene>
    <name evidence="4" type="ORF">IAA17_03640</name>
</gene>
<accession>A0A9D2GGR1</accession>
<comment type="caution">
    <text evidence="4">The sequence shown here is derived from an EMBL/GenBank/DDBJ whole genome shotgun (WGS) entry which is preliminary data.</text>
</comment>
<dbReference type="InterPro" id="IPR001460">
    <property type="entry name" value="PCN-bd_Tpept"/>
</dbReference>
<dbReference type="SUPFAM" id="SSF56519">
    <property type="entry name" value="Penicillin binding protein dimerisation domain"/>
    <property type="match status" value="1"/>
</dbReference>
<proteinExistence type="predicted"/>
<dbReference type="GO" id="GO:0005886">
    <property type="term" value="C:plasma membrane"/>
    <property type="evidence" value="ECO:0007669"/>
    <property type="project" value="TreeGrafter"/>
</dbReference>
<reference evidence="4" key="1">
    <citation type="journal article" date="2021" name="PeerJ">
        <title>Extensive microbial diversity within the chicken gut microbiome revealed by metagenomics and culture.</title>
        <authorList>
            <person name="Gilroy R."/>
            <person name="Ravi A."/>
            <person name="Getino M."/>
            <person name="Pursley I."/>
            <person name="Horton D.L."/>
            <person name="Alikhan N.F."/>
            <person name="Baker D."/>
            <person name="Gharbi K."/>
            <person name="Hall N."/>
            <person name="Watson M."/>
            <person name="Adriaenssens E.M."/>
            <person name="Foster-Nyarko E."/>
            <person name="Jarju S."/>
            <person name="Secka A."/>
            <person name="Antonio M."/>
            <person name="Oren A."/>
            <person name="Chaudhuri R.R."/>
            <person name="La Ragione R."/>
            <person name="Hildebrand F."/>
            <person name="Pallen M.J."/>
        </authorList>
    </citation>
    <scope>NUCLEOTIDE SEQUENCE</scope>
    <source>
        <strain evidence="4">ChiBcec1-1093</strain>
    </source>
</reference>
<keyword evidence="1" id="KW-0812">Transmembrane</keyword>
<dbReference type="EMBL" id="DXBC01000051">
    <property type="protein sequence ID" value="HIZ78858.1"/>
    <property type="molecule type" value="Genomic_DNA"/>
</dbReference>
<evidence type="ECO:0000256" key="1">
    <source>
        <dbReference type="SAM" id="Phobius"/>
    </source>
</evidence>
<dbReference type="Gene3D" id="3.40.710.10">
    <property type="entry name" value="DD-peptidase/beta-lactamase superfamily"/>
    <property type="match status" value="1"/>
</dbReference>
<organism evidence="4 5">
    <name type="scientific">Candidatus Lachnoclostridium stercorigallinarum</name>
    <dbReference type="NCBI Taxonomy" id="2838634"/>
    <lineage>
        <taxon>Bacteria</taxon>
        <taxon>Bacillati</taxon>
        <taxon>Bacillota</taxon>
        <taxon>Clostridia</taxon>
        <taxon>Lachnospirales</taxon>
        <taxon>Lachnospiraceae</taxon>
    </lineage>
</organism>
<keyword evidence="1" id="KW-0472">Membrane</keyword>
<dbReference type="InterPro" id="IPR054120">
    <property type="entry name" value="PBPA_dimer"/>
</dbReference>
<dbReference type="AlphaFoldDB" id="A0A9D2GGR1"/>
<dbReference type="GO" id="GO:0071972">
    <property type="term" value="F:peptidoglycan L,D-transpeptidase activity"/>
    <property type="evidence" value="ECO:0007669"/>
    <property type="project" value="TreeGrafter"/>
</dbReference>
<sequence>MKRKKMKKSSPNSKANKNILRLAYMVAGIFVCMILYLGYFLQFESDSAINNAYNPRVDLLAERVVRGEIRSADGQVLAKTVTAEDGTERREYPFGPLYAHVVGYTGNGRTGIESLTNFYLLTSHVNLVEQVLNQFSGTKNLGDDVVTTLDSTLQQTAYDLLGDRRGAVVAMEPDTGKILAMISKPDYDPNTIAEDWDALTADEAGEARLLNRATQGLYAPGSTFKILTLLEYLREHPSDYGEFHFDCDGTYEMGEYTIRCYHGEAHGSQNLTQAFANSCNGAFAQIGMSLDKESFRGLAEELLYNKPLPLSLSYSQSSFAMTAEADDWETLQTAIGQGKTQTSPMHTLMITSAIANGGTLMKPYLVDHLENAGGQEVEKFMPSSYGQLMTAEEAGQLTEFMRSVVTEGTGSAVRTDAYTVAGKTGSAEFETGKETHAWFAGFAPAEDPRIAVVVLVEEAGSGGRAAAPIARGIFDAYFAGGDSHLET</sequence>
<dbReference type="Gene3D" id="3.90.1310.10">
    <property type="entry name" value="Penicillin-binding protein 2a (Domain 2)"/>
    <property type="match status" value="1"/>
</dbReference>
<feature type="domain" description="Penicillin-binding protein transpeptidase" evidence="2">
    <location>
        <begin position="166"/>
        <end position="474"/>
    </location>
</feature>
<evidence type="ECO:0000313" key="4">
    <source>
        <dbReference type="EMBL" id="HIZ78858.1"/>
    </source>
</evidence>
<dbReference type="PANTHER" id="PTHR30627:SF24">
    <property type="entry name" value="PENICILLIN-BINDING PROTEIN 4B"/>
    <property type="match status" value="1"/>
</dbReference>
<dbReference type="PANTHER" id="PTHR30627">
    <property type="entry name" value="PEPTIDOGLYCAN D,D-TRANSPEPTIDASE"/>
    <property type="match status" value="1"/>
</dbReference>
<dbReference type="GO" id="GO:0071555">
    <property type="term" value="P:cell wall organization"/>
    <property type="evidence" value="ECO:0007669"/>
    <property type="project" value="TreeGrafter"/>
</dbReference>
<keyword evidence="1" id="KW-1133">Transmembrane helix</keyword>
<dbReference type="InterPro" id="IPR012338">
    <property type="entry name" value="Beta-lactam/transpept-like"/>
</dbReference>
<dbReference type="Pfam" id="PF00905">
    <property type="entry name" value="Transpeptidase"/>
    <property type="match status" value="1"/>
</dbReference>
<protein>
    <submittedName>
        <fullName evidence="4">Penicillin-binding protein 2</fullName>
    </submittedName>
</protein>
<dbReference type="InterPro" id="IPR050515">
    <property type="entry name" value="Beta-lactam/transpept"/>
</dbReference>
<name>A0A9D2GGR1_9FIRM</name>
<dbReference type="InterPro" id="IPR036138">
    <property type="entry name" value="PBP_dimer_sf"/>
</dbReference>
<feature type="domain" description="Penicillin binding protein A dimerisation" evidence="3">
    <location>
        <begin position="66"/>
        <end position="145"/>
    </location>
</feature>